<dbReference type="Pfam" id="PF03330">
    <property type="entry name" value="DPBB_1"/>
    <property type="match status" value="1"/>
</dbReference>
<dbReference type="EMBL" id="SODV01000001">
    <property type="protein sequence ID" value="TDX01017.1"/>
    <property type="molecule type" value="Genomic_DNA"/>
</dbReference>
<dbReference type="OrthoDB" id="9779128at2"/>
<feature type="signal peptide" evidence="2">
    <location>
        <begin position="1"/>
        <end position="20"/>
    </location>
</feature>
<evidence type="ECO:0000256" key="1">
    <source>
        <dbReference type="RuleBase" id="RU003495"/>
    </source>
</evidence>
<reference evidence="4 5" key="1">
    <citation type="submission" date="2019-03" db="EMBL/GenBank/DDBJ databases">
        <title>Genomic Encyclopedia of Type Strains, Phase IV (KMG-IV): sequencing the most valuable type-strain genomes for metagenomic binning, comparative biology and taxonomic classification.</title>
        <authorList>
            <person name="Goeker M."/>
        </authorList>
    </citation>
    <scope>NUCLEOTIDE SEQUENCE [LARGE SCALE GENOMIC DNA]</scope>
    <source>
        <strain evidence="4 5">DSM 100059</strain>
    </source>
</reference>
<feature type="chain" id="PRO_5020396656" evidence="2">
    <location>
        <begin position="21"/>
        <end position="125"/>
    </location>
</feature>
<organism evidence="4 5">
    <name type="scientific">Dinghuibacter silviterrae</name>
    <dbReference type="NCBI Taxonomy" id="1539049"/>
    <lineage>
        <taxon>Bacteria</taxon>
        <taxon>Pseudomonadati</taxon>
        <taxon>Bacteroidota</taxon>
        <taxon>Chitinophagia</taxon>
        <taxon>Chitinophagales</taxon>
        <taxon>Chitinophagaceae</taxon>
        <taxon>Dinghuibacter</taxon>
    </lineage>
</organism>
<keyword evidence="4" id="KW-0449">Lipoprotein</keyword>
<dbReference type="RefSeq" id="WP_133993209.1">
    <property type="nucleotide sequence ID" value="NZ_SODV01000001.1"/>
</dbReference>
<dbReference type="Proteomes" id="UP000294498">
    <property type="component" value="Unassembled WGS sequence"/>
</dbReference>
<accession>A0A4R8DUC6</accession>
<dbReference type="AlphaFoldDB" id="A0A4R8DUC6"/>
<sequence length="125" mass="14210">MRKCLLGVMLCPLLLWMGQAAGQRLIGKVLVGTASFYGERFRGKRTHTDEVFDPDKLTAACNKLPLKTWVKVTNLRNHRSVNLWINDRMHPKNKRLIDVSARAAKELGFYARGLTKVRVEVIPPP</sequence>
<protein>
    <submittedName>
        <fullName evidence="4">Rare lipoprotein A</fullName>
    </submittedName>
</protein>
<dbReference type="InterPro" id="IPR009009">
    <property type="entry name" value="RlpA-like_DPBB"/>
</dbReference>
<evidence type="ECO:0000256" key="2">
    <source>
        <dbReference type="SAM" id="SignalP"/>
    </source>
</evidence>
<keyword evidence="5" id="KW-1185">Reference proteome</keyword>
<dbReference type="InterPro" id="IPR012997">
    <property type="entry name" value="RplA"/>
</dbReference>
<gene>
    <name evidence="4" type="ORF">EDB95_2048</name>
</gene>
<feature type="domain" description="RlpA-like protein double-psi beta-barrel" evidence="3">
    <location>
        <begin position="32"/>
        <end position="119"/>
    </location>
</feature>
<name>A0A4R8DUC6_9BACT</name>
<evidence type="ECO:0000259" key="3">
    <source>
        <dbReference type="Pfam" id="PF03330"/>
    </source>
</evidence>
<comment type="similarity">
    <text evidence="1">Belongs to the RlpA family.</text>
</comment>
<dbReference type="PANTHER" id="PTHR34183">
    <property type="entry name" value="ENDOLYTIC PEPTIDOGLYCAN TRANSGLYCOSYLASE RLPA"/>
    <property type="match status" value="1"/>
</dbReference>
<dbReference type="Gene3D" id="2.40.40.10">
    <property type="entry name" value="RlpA-like domain"/>
    <property type="match status" value="1"/>
</dbReference>
<dbReference type="InterPro" id="IPR036908">
    <property type="entry name" value="RlpA-like_sf"/>
</dbReference>
<dbReference type="NCBIfam" id="TIGR00413">
    <property type="entry name" value="rlpA"/>
    <property type="match status" value="1"/>
</dbReference>
<comment type="caution">
    <text evidence="4">The sequence shown here is derived from an EMBL/GenBank/DDBJ whole genome shotgun (WGS) entry which is preliminary data.</text>
</comment>
<dbReference type="PANTHER" id="PTHR34183:SF8">
    <property type="entry name" value="ENDOLYTIC PEPTIDOGLYCAN TRANSGLYCOSYLASE RLPA-RELATED"/>
    <property type="match status" value="1"/>
</dbReference>
<proteinExistence type="inferred from homology"/>
<keyword evidence="2" id="KW-0732">Signal</keyword>
<dbReference type="CDD" id="cd22268">
    <property type="entry name" value="DPBB_RlpA-like"/>
    <property type="match status" value="1"/>
</dbReference>
<evidence type="ECO:0000313" key="4">
    <source>
        <dbReference type="EMBL" id="TDX01017.1"/>
    </source>
</evidence>
<evidence type="ECO:0000313" key="5">
    <source>
        <dbReference type="Proteomes" id="UP000294498"/>
    </source>
</evidence>